<dbReference type="EMBL" id="JJPT01000025">
    <property type="protein sequence ID" value="KKG94563.1"/>
    <property type="molecule type" value="Genomic_DNA"/>
</dbReference>
<evidence type="ECO:0000313" key="2">
    <source>
        <dbReference type="Proteomes" id="UP000034657"/>
    </source>
</evidence>
<dbReference type="AlphaFoldDB" id="A0A0F8L378"/>
<dbReference type="PATRIC" id="fig|2209.75.peg.3081"/>
<evidence type="ECO:0000313" key="1">
    <source>
        <dbReference type="EMBL" id="KKG94563.1"/>
    </source>
</evidence>
<dbReference type="Proteomes" id="UP000034657">
    <property type="component" value="Unassembled WGS sequence"/>
</dbReference>
<accession>A0A0F8L378</accession>
<proteinExistence type="predicted"/>
<reference evidence="1 2" key="1">
    <citation type="journal article" date="2015" name="ISME J.">
        <title>Genomic and phenotypic differentiation among Methanosarcina mazei populations from Columbia River sediment.</title>
        <authorList>
            <person name="Youngblut N.D."/>
            <person name="Wirth J.S."/>
            <person name="Henriksen J.R."/>
            <person name="Smith M."/>
            <person name="Simon H."/>
            <person name="Metcalf W.W."/>
            <person name="Whitaker R.J."/>
        </authorList>
    </citation>
    <scope>NUCLEOTIDE SEQUENCE [LARGE SCALE GENOMIC DNA]</scope>
    <source>
        <strain evidence="1 2">3.H.M.1A.1</strain>
    </source>
</reference>
<gene>
    <name evidence="1" type="ORF">DU69_13850</name>
</gene>
<comment type="caution">
    <text evidence="1">The sequence shown here is derived from an EMBL/GenBank/DDBJ whole genome shotgun (WGS) entry which is preliminary data.</text>
</comment>
<organism evidence="1 2">
    <name type="scientific">Methanosarcina mazei</name>
    <name type="common">Methanosarcina frisia</name>
    <dbReference type="NCBI Taxonomy" id="2209"/>
    <lineage>
        <taxon>Archaea</taxon>
        <taxon>Methanobacteriati</taxon>
        <taxon>Methanobacteriota</taxon>
        <taxon>Stenosarchaea group</taxon>
        <taxon>Methanomicrobia</taxon>
        <taxon>Methanosarcinales</taxon>
        <taxon>Methanosarcinaceae</taxon>
        <taxon>Methanosarcina</taxon>
    </lineage>
</organism>
<dbReference type="RefSeq" id="WP_048041634.1">
    <property type="nucleotide sequence ID" value="NZ_JJPT01000025.1"/>
</dbReference>
<sequence length="166" mass="19074">MAAEIQNQYVSIEHCKTKSRICRGFWAVLNGVPIEKVDLTEDQRGAIKKYMQASNTGKSVYQIAQETGISSFRCGELHKTRKRYRRAFCSIHWKSNQCKNLIPVTKSQKELLDFLKLQKEPVNAYVCAVGLQTTFINAFSRLERLSGKGLVRKNKKNGYVIWEIVQ</sequence>
<protein>
    <submittedName>
        <fullName evidence="1">Uncharacterized protein</fullName>
    </submittedName>
</protein>
<name>A0A0F8L378_METMZ</name>